<feature type="domain" description="DUF6456" evidence="1">
    <location>
        <begin position="95"/>
        <end position="230"/>
    </location>
</feature>
<sequence length="254" mass="27285">MLSLLVAGAATVETSANPQSLLLRNGKGAISVPAMLLGKMASDGSIRRRNATVQVTEAGLKAMARTEAAADPFQRQHRDLADAMIGDGAEESVAEINLSESPLAVLVRLKGKDGRPFLTRAEFEAGERLRRDFTRGRIMPRLGANWEASVAPGRRGEGSGIADLTDAALAARMRVERALKAVGPELSGLLIDVCCFLKGLETVERGRAWPVRSAKMLLKTALAMLARHYNPAPVGAVRPRTLHWGAEDYRPQLG</sequence>
<dbReference type="AlphaFoldDB" id="A0A942I797"/>
<dbReference type="Pfam" id="PF20057">
    <property type="entry name" value="DUF6456"/>
    <property type="match status" value="1"/>
</dbReference>
<gene>
    <name evidence="2" type="ORF">KEU06_05955</name>
</gene>
<evidence type="ECO:0000259" key="1">
    <source>
        <dbReference type="Pfam" id="PF20057"/>
    </source>
</evidence>
<protein>
    <recommendedName>
        <fullName evidence="1">DUF6456 domain-containing protein</fullName>
    </recommendedName>
</protein>
<organism evidence="2 3">
    <name type="scientific">Pseudaminobacter soli</name>
    <name type="common">ex Zhang et al. 2022</name>
    <dbReference type="NCBI Taxonomy" id="2831468"/>
    <lineage>
        <taxon>Bacteria</taxon>
        <taxon>Pseudomonadati</taxon>
        <taxon>Pseudomonadota</taxon>
        <taxon>Alphaproteobacteria</taxon>
        <taxon>Hyphomicrobiales</taxon>
        <taxon>Phyllobacteriaceae</taxon>
        <taxon>Pseudaminobacter</taxon>
    </lineage>
</organism>
<keyword evidence="3" id="KW-1185">Reference proteome</keyword>
<accession>A0A942I797</accession>
<dbReference type="InterPro" id="IPR045599">
    <property type="entry name" value="DUF6456"/>
</dbReference>
<name>A0A942I797_9HYPH</name>
<dbReference type="Proteomes" id="UP000680348">
    <property type="component" value="Unassembled WGS sequence"/>
</dbReference>
<comment type="caution">
    <text evidence="2">The sequence shown here is derived from an EMBL/GenBank/DDBJ whole genome shotgun (WGS) entry which is preliminary data.</text>
</comment>
<evidence type="ECO:0000313" key="2">
    <source>
        <dbReference type="EMBL" id="MBS3648170.1"/>
    </source>
</evidence>
<dbReference type="EMBL" id="JAGWCR010000003">
    <property type="protein sequence ID" value="MBS3648170.1"/>
    <property type="molecule type" value="Genomic_DNA"/>
</dbReference>
<reference evidence="2" key="1">
    <citation type="submission" date="2021-04" db="EMBL/GenBank/DDBJ databases">
        <title>Pseudaminobacter soli sp. nov., isolated from paddy soil contaminated by heavy metals.</title>
        <authorList>
            <person name="Zhang K."/>
        </authorList>
    </citation>
    <scope>NUCLEOTIDE SEQUENCE</scope>
    <source>
        <strain evidence="2">19-2017</strain>
    </source>
</reference>
<proteinExistence type="predicted"/>
<evidence type="ECO:0000313" key="3">
    <source>
        <dbReference type="Proteomes" id="UP000680348"/>
    </source>
</evidence>